<dbReference type="GO" id="GO:0008783">
    <property type="term" value="F:agmatinase activity"/>
    <property type="evidence" value="ECO:0007669"/>
    <property type="project" value="TreeGrafter"/>
</dbReference>
<dbReference type="GO" id="GO:0033389">
    <property type="term" value="P:putrescine biosynthetic process from arginine, via agmatine"/>
    <property type="evidence" value="ECO:0007669"/>
    <property type="project" value="TreeGrafter"/>
</dbReference>
<dbReference type="PROSITE" id="PS01053">
    <property type="entry name" value="ARGINASE_1"/>
    <property type="match status" value="1"/>
</dbReference>
<reference evidence="7 8" key="1">
    <citation type="journal article" date="2017" name="Nat. Ecol. Evol.">
        <title>Scallop genome provides insights into evolution of bilaterian karyotype and development.</title>
        <authorList>
            <person name="Wang S."/>
            <person name="Zhang J."/>
            <person name="Jiao W."/>
            <person name="Li J."/>
            <person name="Xun X."/>
            <person name="Sun Y."/>
            <person name="Guo X."/>
            <person name="Huan P."/>
            <person name="Dong B."/>
            <person name="Zhang L."/>
            <person name="Hu X."/>
            <person name="Sun X."/>
            <person name="Wang J."/>
            <person name="Zhao C."/>
            <person name="Wang Y."/>
            <person name="Wang D."/>
            <person name="Huang X."/>
            <person name="Wang R."/>
            <person name="Lv J."/>
            <person name="Li Y."/>
            <person name="Zhang Z."/>
            <person name="Liu B."/>
            <person name="Lu W."/>
            <person name="Hui Y."/>
            <person name="Liang J."/>
            <person name="Zhou Z."/>
            <person name="Hou R."/>
            <person name="Li X."/>
            <person name="Liu Y."/>
            <person name="Li H."/>
            <person name="Ning X."/>
            <person name="Lin Y."/>
            <person name="Zhao L."/>
            <person name="Xing Q."/>
            <person name="Dou J."/>
            <person name="Li Y."/>
            <person name="Mao J."/>
            <person name="Guo H."/>
            <person name="Dou H."/>
            <person name="Li T."/>
            <person name="Mu C."/>
            <person name="Jiang W."/>
            <person name="Fu Q."/>
            <person name="Fu X."/>
            <person name="Miao Y."/>
            <person name="Liu J."/>
            <person name="Yu Q."/>
            <person name="Li R."/>
            <person name="Liao H."/>
            <person name="Li X."/>
            <person name="Kong Y."/>
            <person name="Jiang Z."/>
            <person name="Chourrout D."/>
            <person name="Li R."/>
            <person name="Bao Z."/>
        </authorList>
    </citation>
    <scope>NUCLEOTIDE SEQUENCE [LARGE SCALE GENOMIC DNA]</scope>
    <source>
        <strain evidence="7 8">PY_sf001</strain>
    </source>
</reference>
<evidence type="ECO:0000313" key="8">
    <source>
        <dbReference type="Proteomes" id="UP000242188"/>
    </source>
</evidence>
<dbReference type="AlphaFoldDB" id="A0A210QLP6"/>
<dbReference type="NCBIfam" id="TIGR01230">
    <property type="entry name" value="agmatinase"/>
    <property type="match status" value="1"/>
</dbReference>
<evidence type="ECO:0000256" key="6">
    <source>
        <dbReference type="RuleBase" id="RU003684"/>
    </source>
</evidence>
<feature type="binding site" evidence="5">
    <location>
        <position position="171"/>
    </location>
    <ligand>
        <name>Mn(2+)</name>
        <dbReference type="ChEBI" id="CHEBI:29035"/>
        <label>1</label>
    </ligand>
</feature>
<evidence type="ECO:0000256" key="3">
    <source>
        <dbReference type="ARBA" id="ARBA00022801"/>
    </source>
</evidence>
<dbReference type="PIRSF" id="PIRSF036979">
    <property type="entry name" value="Arginase"/>
    <property type="match status" value="1"/>
</dbReference>
<dbReference type="Pfam" id="PF00491">
    <property type="entry name" value="Arginase"/>
    <property type="match status" value="1"/>
</dbReference>
<evidence type="ECO:0000256" key="5">
    <source>
        <dbReference type="PIRSR" id="PIRSR036979-1"/>
    </source>
</evidence>
<feature type="binding site" evidence="5">
    <location>
        <position position="262"/>
    </location>
    <ligand>
        <name>Mn(2+)</name>
        <dbReference type="ChEBI" id="CHEBI:29035"/>
        <label>1</label>
    </ligand>
</feature>
<gene>
    <name evidence="7" type="ORF">KP79_PYT20399</name>
</gene>
<feature type="binding site" evidence="5">
    <location>
        <position position="173"/>
    </location>
    <ligand>
        <name>Mn(2+)</name>
        <dbReference type="ChEBI" id="CHEBI:29035"/>
        <label>1</label>
    </ligand>
</feature>
<dbReference type="STRING" id="6573.A0A210QLP6"/>
<dbReference type="PANTHER" id="PTHR11358:SF26">
    <property type="entry name" value="GUANIDINO ACID HYDROLASE, MITOCHONDRIAL"/>
    <property type="match status" value="1"/>
</dbReference>
<dbReference type="PROSITE" id="PS51409">
    <property type="entry name" value="ARGINASE_2"/>
    <property type="match status" value="1"/>
</dbReference>
<dbReference type="Gene3D" id="3.40.800.10">
    <property type="entry name" value="Ureohydrolase domain"/>
    <property type="match status" value="1"/>
</dbReference>
<feature type="binding site" evidence="5">
    <location>
        <position position="264"/>
    </location>
    <ligand>
        <name>Mn(2+)</name>
        <dbReference type="ChEBI" id="CHEBI:29035"/>
        <label>1</label>
    </ligand>
</feature>
<dbReference type="FunFam" id="3.40.800.10:FF:000002">
    <property type="entry name" value="Agmatinase"/>
    <property type="match status" value="1"/>
</dbReference>
<dbReference type="InterPro" id="IPR020855">
    <property type="entry name" value="Ureohydrolase_Mn_BS"/>
</dbReference>
<dbReference type="InterPro" id="IPR023696">
    <property type="entry name" value="Ureohydrolase_dom_sf"/>
</dbReference>
<comment type="caution">
    <text evidence="7">The sequence shown here is derived from an EMBL/GenBank/DDBJ whole genome shotgun (WGS) entry which is preliminary data.</text>
</comment>
<sequence length="339" mass="36889">MLGRFTKASARKASRYFSSSYRANGKFNEPLSGHDMPRAGGIASMMRLPIQEDASGLYACFVGVPLDIGTSNRAGTRHGPRQIRAESSLLRKLNIATGASPFDSFQVADVGDVNLNLYNLPKACDDIRNHFSRIVQTGCIPLALGGDHTMTYPILQAIRDKHGPVGLVHVDAHADTNDTMLGEKIAHGTPFRRAMEEGCLDGHRVIQIGLRGSNYNITDYDWGQEQGFRVVLGHECWHKSLTPLMSEVREMMGDHPVYITFDIDALDPAYAPGTGTPEIAGLTPAQGLEIVRGCRGMNIVGGDLVEVSPPYDPFGTTALTGANLLFEMLCVLPACKYLR</sequence>
<dbReference type="Proteomes" id="UP000242188">
    <property type="component" value="Unassembled WGS sequence"/>
</dbReference>
<name>A0A210QLP6_MIZYE</name>
<organism evidence="7 8">
    <name type="scientific">Mizuhopecten yessoensis</name>
    <name type="common">Japanese scallop</name>
    <name type="synonym">Patinopecten yessoensis</name>
    <dbReference type="NCBI Taxonomy" id="6573"/>
    <lineage>
        <taxon>Eukaryota</taxon>
        <taxon>Metazoa</taxon>
        <taxon>Spiralia</taxon>
        <taxon>Lophotrochozoa</taxon>
        <taxon>Mollusca</taxon>
        <taxon>Bivalvia</taxon>
        <taxon>Autobranchia</taxon>
        <taxon>Pteriomorphia</taxon>
        <taxon>Pectinida</taxon>
        <taxon>Pectinoidea</taxon>
        <taxon>Pectinidae</taxon>
        <taxon>Mizuhopecten</taxon>
    </lineage>
</organism>
<dbReference type="GO" id="GO:0046872">
    <property type="term" value="F:metal ion binding"/>
    <property type="evidence" value="ECO:0007669"/>
    <property type="project" value="UniProtKB-KW"/>
</dbReference>
<dbReference type="GO" id="GO:0047971">
    <property type="term" value="F:guanidinobutyrase activity"/>
    <property type="evidence" value="ECO:0007669"/>
    <property type="project" value="UniProtKB-ARBA"/>
</dbReference>
<evidence type="ECO:0000256" key="1">
    <source>
        <dbReference type="ARBA" id="ARBA00009227"/>
    </source>
</evidence>
<keyword evidence="3 6" id="KW-0378">Hydrolase</keyword>
<feature type="binding site" evidence="5">
    <location>
        <position position="175"/>
    </location>
    <ligand>
        <name>Mn(2+)</name>
        <dbReference type="ChEBI" id="CHEBI:29035"/>
        <label>1</label>
    </ligand>
</feature>
<evidence type="ECO:0000256" key="2">
    <source>
        <dbReference type="ARBA" id="ARBA00022723"/>
    </source>
</evidence>
<dbReference type="EMBL" id="NEDP02003010">
    <property type="protein sequence ID" value="OWF49659.1"/>
    <property type="molecule type" value="Genomic_DNA"/>
</dbReference>
<evidence type="ECO:0000256" key="4">
    <source>
        <dbReference type="ARBA" id="ARBA00023211"/>
    </source>
</evidence>
<dbReference type="InterPro" id="IPR005925">
    <property type="entry name" value="Agmatinase-rel"/>
</dbReference>
<dbReference type="InterPro" id="IPR006035">
    <property type="entry name" value="Ureohydrolase"/>
</dbReference>
<protein>
    <submittedName>
        <fullName evidence="7">Agmatinase, mitochondrial</fullName>
    </submittedName>
</protein>
<accession>A0A210QLP6</accession>
<keyword evidence="4 5" id="KW-0464">Manganese</keyword>
<evidence type="ECO:0000313" key="7">
    <source>
        <dbReference type="EMBL" id="OWF49659.1"/>
    </source>
</evidence>
<dbReference type="SUPFAM" id="SSF52768">
    <property type="entry name" value="Arginase/deacetylase"/>
    <property type="match status" value="1"/>
</dbReference>
<keyword evidence="2 5" id="KW-0479">Metal-binding</keyword>
<proteinExistence type="inferred from homology"/>
<dbReference type="OrthoDB" id="9992747at2759"/>
<feature type="binding site" evidence="5">
    <location>
        <position position="148"/>
    </location>
    <ligand>
        <name>Mn(2+)</name>
        <dbReference type="ChEBI" id="CHEBI:29035"/>
        <label>1</label>
    </ligand>
</feature>
<keyword evidence="8" id="KW-1185">Reference proteome</keyword>
<dbReference type="CDD" id="cd11592">
    <property type="entry name" value="Agmatinase_PAH"/>
    <property type="match status" value="1"/>
</dbReference>
<dbReference type="PRINTS" id="PR00116">
    <property type="entry name" value="ARGINASE"/>
</dbReference>
<dbReference type="PANTHER" id="PTHR11358">
    <property type="entry name" value="ARGINASE/AGMATINASE"/>
    <property type="match status" value="1"/>
</dbReference>
<comment type="similarity">
    <text evidence="1">Belongs to the arginase family. Agmatinase subfamily.</text>
</comment>
<comment type="cofactor">
    <cofactor evidence="5">
        <name>Mn(2+)</name>
        <dbReference type="ChEBI" id="CHEBI:29035"/>
    </cofactor>
    <text evidence="5">Binds 2 manganese ions per subunit.</text>
</comment>